<dbReference type="EMBL" id="SRLO01000096">
    <property type="protein sequence ID" value="TNN76160.1"/>
    <property type="molecule type" value="Genomic_DNA"/>
</dbReference>
<proteinExistence type="predicted"/>
<dbReference type="AlphaFoldDB" id="A0A4Z2IDW9"/>
<evidence type="ECO:0000313" key="2">
    <source>
        <dbReference type="EMBL" id="TNN76160.1"/>
    </source>
</evidence>
<accession>A0A4Z2IDW9</accession>
<keyword evidence="3" id="KW-1185">Reference proteome</keyword>
<feature type="region of interest" description="Disordered" evidence="1">
    <location>
        <begin position="119"/>
        <end position="149"/>
    </location>
</feature>
<organism evidence="2 3">
    <name type="scientific">Liparis tanakae</name>
    <name type="common">Tanaka's snailfish</name>
    <dbReference type="NCBI Taxonomy" id="230148"/>
    <lineage>
        <taxon>Eukaryota</taxon>
        <taxon>Metazoa</taxon>
        <taxon>Chordata</taxon>
        <taxon>Craniata</taxon>
        <taxon>Vertebrata</taxon>
        <taxon>Euteleostomi</taxon>
        <taxon>Actinopterygii</taxon>
        <taxon>Neopterygii</taxon>
        <taxon>Teleostei</taxon>
        <taxon>Neoteleostei</taxon>
        <taxon>Acanthomorphata</taxon>
        <taxon>Eupercaria</taxon>
        <taxon>Perciformes</taxon>
        <taxon>Cottioidei</taxon>
        <taxon>Cottales</taxon>
        <taxon>Liparidae</taxon>
        <taxon>Liparis</taxon>
    </lineage>
</organism>
<evidence type="ECO:0000256" key="1">
    <source>
        <dbReference type="SAM" id="MobiDB-lite"/>
    </source>
</evidence>
<reference evidence="2 3" key="1">
    <citation type="submission" date="2019-03" db="EMBL/GenBank/DDBJ databases">
        <title>First draft genome of Liparis tanakae, snailfish: a comprehensive survey of snailfish specific genes.</title>
        <authorList>
            <person name="Kim W."/>
            <person name="Song I."/>
            <person name="Jeong J.-H."/>
            <person name="Kim D."/>
            <person name="Kim S."/>
            <person name="Ryu S."/>
            <person name="Song J.Y."/>
            <person name="Lee S.K."/>
        </authorList>
    </citation>
    <scope>NUCLEOTIDE SEQUENCE [LARGE SCALE GENOMIC DNA]</scope>
    <source>
        <tissue evidence="2">Muscle</tissue>
    </source>
</reference>
<sequence>MVISSMVMMRSCTGLVLPRTAPKEIRTVAVLKCQRPCMRRPHCRPKAARSKLMPTLLNPYLFRNVIRNPKPMKIMTWTSWNTGDMRREVTSAAWFEQSIEDGEDVKLERSHRVWHHAQMLGNTRSSPEGLAEPGGEPENPLRTDCQADA</sequence>
<feature type="compositionally biased region" description="Low complexity" evidence="1">
    <location>
        <begin position="127"/>
        <end position="140"/>
    </location>
</feature>
<gene>
    <name evidence="2" type="ORF">EYF80_013691</name>
</gene>
<dbReference type="Proteomes" id="UP000314294">
    <property type="component" value="Unassembled WGS sequence"/>
</dbReference>
<comment type="caution">
    <text evidence="2">The sequence shown here is derived from an EMBL/GenBank/DDBJ whole genome shotgun (WGS) entry which is preliminary data.</text>
</comment>
<protein>
    <submittedName>
        <fullName evidence="2">Uncharacterized protein</fullName>
    </submittedName>
</protein>
<name>A0A4Z2IDW9_9TELE</name>
<evidence type="ECO:0000313" key="3">
    <source>
        <dbReference type="Proteomes" id="UP000314294"/>
    </source>
</evidence>